<feature type="binding site" evidence="9">
    <location>
        <position position="157"/>
    </location>
    <ligand>
        <name>substrate</name>
    </ligand>
</feature>
<comment type="subcellular location">
    <subcellularLocation>
        <location evidence="9">Cytoplasm</location>
    </subcellularLocation>
</comment>
<feature type="site" description="Transition state stabilizer" evidence="9">
    <location>
        <position position="7"/>
    </location>
</feature>
<comment type="similarity">
    <text evidence="9">Belongs to the acetylglutamate kinase family. ArgB subfamily.</text>
</comment>
<evidence type="ECO:0000256" key="4">
    <source>
        <dbReference type="ARBA" id="ARBA00022679"/>
    </source>
</evidence>
<evidence type="ECO:0000256" key="6">
    <source>
        <dbReference type="ARBA" id="ARBA00022777"/>
    </source>
</evidence>
<dbReference type="PANTHER" id="PTHR23342">
    <property type="entry name" value="N-ACETYLGLUTAMATE SYNTHASE"/>
    <property type="match status" value="1"/>
</dbReference>
<dbReference type="Gene3D" id="3.40.1160.10">
    <property type="entry name" value="Acetylglutamate kinase-like"/>
    <property type="match status" value="1"/>
</dbReference>
<comment type="catalytic activity">
    <reaction evidence="8 9">
        <text>N-acetyl-L-glutamate + ATP = N-acetyl-L-glutamyl 5-phosphate + ADP</text>
        <dbReference type="Rhea" id="RHEA:14629"/>
        <dbReference type="ChEBI" id="CHEBI:30616"/>
        <dbReference type="ChEBI" id="CHEBI:44337"/>
        <dbReference type="ChEBI" id="CHEBI:57936"/>
        <dbReference type="ChEBI" id="CHEBI:456216"/>
        <dbReference type="EC" id="2.7.2.8"/>
    </reaction>
</comment>
<keyword evidence="2 9" id="KW-0055">Arginine biosynthesis</keyword>
<keyword evidence="3 9" id="KW-0028">Amino-acid biosynthesis</keyword>
<dbReference type="RefSeq" id="WP_204414215.1">
    <property type="nucleotide sequence ID" value="NZ_JAFBED010000002.1"/>
</dbReference>
<dbReference type="PANTHER" id="PTHR23342:SF0">
    <property type="entry name" value="N-ACETYLGLUTAMATE SYNTHASE, MITOCHONDRIAL"/>
    <property type="match status" value="1"/>
</dbReference>
<keyword evidence="12" id="KW-1185">Reference proteome</keyword>
<dbReference type="CDD" id="cd04238">
    <property type="entry name" value="AAK_NAGK-like"/>
    <property type="match status" value="1"/>
</dbReference>
<dbReference type="SUPFAM" id="SSF53633">
    <property type="entry name" value="Carbamate kinase-like"/>
    <property type="match status" value="1"/>
</dbReference>
<evidence type="ECO:0000259" key="10">
    <source>
        <dbReference type="Pfam" id="PF00696"/>
    </source>
</evidence>
<name>A0ABS2NYE5_9BACI</name>
<dbReference type="PIRSF" id="PIRSF000728">
    <property type="entry name" value="NAGK"/>
    <property type="match status" value="1"/>
</dbReference>
<comment type="caution">
    <text evidence="11">The sequence shown here is derived from an EMBL/GenBank/DDBJ whole genome shotgun (WGS) entry which is preliminary data.</text>
</comment>
<feature type="binding site" evidence="9">
    <location>
        <begin position="41"/>
        <end position="42"/>
    </location>
    <ligand>
        <name>substrate</name>
    </ligand>
</feature>
<accession>A0ABS2NYE5</accession>
<evidence type="ECO:0000256" key="5">
    <source>
        <dbReference type="ARBA" id="ARBA00022741"/>
    </source>
</evidence>
<dbReference type="InterPro" id="IPR001048">
    <property type="entry name" value="Asp/Glu/Uridylate_kinase"/>
</dbReference>
<keyword evidence="5 9" id="KW-0547">Nucleotide-binding</keyword>
<gene>
    <name evidence="9" type="primary">argB</name>
    <name evidence="11" type="ORF">JOC95_001114</name>
</gene>
<evidence type="ECO:0000256" key="7">
    <source>
        <dbReference type="ARBA" id="ARBA00022840"/>
    </source>
</evidence>
<sequence length="264" mass="28100">MEYLVIKIGGSVMDKIPPSFYKDLVKMKVQHGVQPVLVHGGGPNISSHLELMKIQSPFINGIRKTTEPVLQVVEMILSGSTNKELVRNIIKAGGNAFGLSGVDGMLLEAKLLESEVDFGLVGEIVSVNQGILQQLAAIEMIPVVSPVAVDGLGQSYNINADCAAAAIAKALHASLCIVTDVDGVFANDKVIPAISDLEADRLIENETITGGMIPKVQSAFQTLNEGVKEVVILNGSSERILSDFIQGKDVGTTFYLKEAMKNIG</sequence>
<feature type="site" description="Transition state stabilizer" evidence="9">
    <location>
        <position position="215"/>
    </location>
</feature>
<dbReference type="InterPro" id="IPR036393">
    <property type="entry name" value="AceGlu_kinase-like_sf"/>
</dbReference>
<protein>
    <recommendedName>
        <fullName evidence="9">Acetylglutamate kinase</fullName>
        <ecNumber evidence="9">2.7.2.8</ecNumber>
    </recommendedName>
    <alternativeName>
        <fullName evidence="9">N-acetyl-L-glutamate 5-phosphotransferase</fullName>
    </alternativeName>
    <alternativeName>
        <fullName evidence="9">NAG kinase</fullName>
        <shortName evidence="9">NAGK</shortName>
    </alternativeName>
</protein>
<comment type="function">
    <text evidence="9">Catalyzes the ATP-dependent phosphorylation of N-acetyl-L-glutamate.</text>
</comment>
<evidence type="ECO:0000256" key="3">
    <source>
        <dbReference type="ARBA" id="ARBA00022605"/>
    </source>
</evidence>
<evidence type="ECO:0000313" key="12">
    <source>
        <dbReference type="Proteomes" id="UP000737402"/>
    </source>
</evidence>
<evidence type="ECO:0000256" key="1">
    <source>
        <dbReference type="ARBA" id="ARBA00004828"/>
    </source>
</evidence>
<keyword evidence="9" id="KW-0963">Cytoplasm</keyword>
<proteinExistence type="inferred from homology"/>
<comment type="pathway">
    <text evidence="1 9">Amino-acid biosynthesis; L-arginine biosynthesis; N(2)-acetyl-L-ornithine from L-glutamate: step 2/4.</text>
</comment>
<reference evidence="11 12" key="1">
    <citation type="submission" date="2021-01" db="EMBL/GenBank/DDBJ databases">
        <title>Genomic Encyclopedia of Type Strains, Phase IV (KMG-IV): sequencing the most valuable type-strain genomes for metagenomic binning, comparative biology and taxonomic classification.</title>
        <authorList>
            <person name="Goeker M."/>
        </authorList>
    </citation>
    <scope>NUCLEOTIDE SEQUENCE [LARGE SCALE GENOMIC DNA]</scope>
    <source>
        <strain evidence="11 12">DSM 25879</strain>
    </source>
</reference>
<dbReference type="Pfam" id="PF00696">
    <property type="entry name" value="AA_kinase"/>
    <property type="match status" value="1"/>
</dbReference>
<keyword evidence="4 9" id="KW-0808">Transferase</keyword>
<evidence type="ECO:0000256" key="8">
    <source>
        <dbReference type="ARBA" id="ARBA00048141"/>
    </source>
</evidence>
<evidence type="ECO:0000256" key="2">
    <source>
        <dbReference type="ARBA" id="ARBA00022571"/>
    </source>
</evidence>
<feature type="binding site" evidence="9">
    <location>
        <position position="63"/>
    </location>
    <ligand>
        <name>substrate</name>
    </ligand>
</feature>
<organism evidence="11 12">
    <name type="scientific">Sutcliffiella tianshenii</name>
    <dbReference type="NCBI Taxonomy" id="1463404"/>
    <lineage>
        <taxon>Bacteria</taxon>
        <taxon>Bacillati</taxon>
        <taxon>Bacillota</taxon>
        <taxon>Bacilli</taxon>
        <taxon>Bacillales</taxon>
        <taxon>Bacillaceae</taxon>
        <taxon>Sutcliffiella</taxon>
    </lineage>
</organism>
<dbReference type="InterPro" id="IPR037528">
    <property type="entry name" value="ArgB"/>
</dbReference>
<evidence type="ECO:0000313" key="11">
    <source>
        <dbReference type="EMBL" id="MBM7619265.1"/>
    </source>
</evidence>
<dbReference type="Proteomes" id="UP000737402">
    <property type="component" value="Unassembled WGS sequence"/>
</dbReference>
<keyword evidence="7 9" id="KW-0067">ATP-binding</keyword>
<dbReference type="EC" id="2.7.2.8" evidence="9"/>
<evidence type="ECO:0000256" key="9">
    <source>
        <dbReference type="HAMAP-Rule" id="MF_00082"/>
    </source>
</evidence>
<dbReference type="InterPro" id="IPR004662">
    <property type="entry name" value="AcgluKinase_fam"/>
</dbReference>
<dbReference type="GO" id="GO:0003991">
    <property type="term" value="F:acetylglutamate kinase activity"/>
    <property type="evidence" value="ECO:0007669"/>
    <property type="project" value="UniProtKB-EC"/>
</dbReference>
<dbReference type="EMBL" id="JAFBED010000002">
    <property type="protein sequence ID" value="MBM7619265.1"/>
    <property type="molecule type" value="Genomic_DNA"/>
</dbReference>
<feature type="domain" description="Aspartate/glutamate/uridylate kinase" evidence="10">
    <location>
        <begin position="4"/>
        <end position="234"/>
    </location>
</feature>
<dbReference type="HAMAP" id="MF_00082">
    <property type="entry name" value="ArgB"/>
    <property type="match status" value="1"/>
</dbReference>
<dbReference type="NCBIfam" id="TIGR00761">
    <property type="entry name" value="argB"/>
    <property type="match status" value="1"/>
</dbReference>
<keyword evidence="6 9" id="KW-0418">Kinase</keyword>